<comment type="subunit">
    <text evidence="5">Interacts with the 50S ribosomal subunit.</text>
</comment>
<dbReference type="SMART" id="SM00487">
    <property type="entry name" value="DEXDc"/>
    <property type="match status" value="1"/>
</dbReference>
<dbReference type="Pfam" id="PF00270">
    <property type="entry name" value="DEAD"/>
    <property type="match status" value="1"/>
</dbReference>
<dbReference type="PROSITE" id="PS51194">
    <property type="entry name" value="HELICASE_CTER"/>
    <property type="match status" value="1"/>
</dbReference>
<feature type="compositionally biased region" description="Basic residues" evidence="7">
    <location>
        <begin position="378"/>
        <end position="411"/>
    </location>
</feature>
<dbReference type="NCBIfam" id="NF008394">
    <property type="entry name" value="PRK11192.1"/>
    <property type="match status" value="1"/>
</dbReference>
<name>A0A4R1JLX9_9GAMM</name>
<dbReference type="InterPro" id="IPR028621">
    <property type="entry name" value="DEAD_helicase_SrmB"/>
</dbReference>
<dbReference type="InterPro" id="IPR001650">
    <property type="entry name" value="Helicase_C-like"/>
</dbReference>
<accession>A0A4R1JLX9</accession>
<comment type="function">
    <text evidence="5">DEAD-box RNA helicase involved in the assembly of the 50S ribosomal subunit at low temperature. Exhibits RNA-stimulated ATP hydrolysis and RNA unwinding activity.</text>
</comment>
<keyword evidence="1 5" id="KW-0547">Nucleotide-binding</keyword>
<evidence type="ECO:0000259" key="8">
    <source>
        <dbReference type="PROSITE" id="PS51192"/>
    </source>
</evidence>
<dbReference type="PROSITE" id="PS00039">
    <property type="entry name" value="DEAD_ATP_HELICASE"/>
    <property type="match status" value="1"/>
</dbReference>
<dbReference type="CDD" id="cd00268">
    <property type="entry name" value="DEADc"/>
    <property type="match status" value="1"/>
</dbReference>
<dbReference type="Gene3D" id="3.40.50.300">
    <property type="entry name" value="P-loop containing nucleotide triphosphate hydrolases"/>
    <property type="match status" value="2"/>
</dbReference>
<dbReference type="AlphaFoldDB" id="A0A4R1JLX9"/>
<dbReference type="PROSITE" id="PS51195">
    <property type="entry name" value="Q_MOTIF"/>
    <property type="match status" value="1"/>
</dbReference>
<dbReference type="PROSITE" id="PS51192">
    <property type="entry name" value="HELICASE_ATP_BIND_1"/>
    <property type="match status" value="1"/>
</dbReference>
<evidence type="ECO:0000259" key="9">
    <source>
        <dbReference type="PROSITE" id="PS51194"/>
    </source>
</evidence>
<dbReference type="OrthoDB" id="9805696at2"/>
<dbReference type="EC" id="3.6.4.13" evidence="5"/>
<dbReference type="GO" id="GO:0000027">
    <property type="term" value="P:ribosomal large subunit assembly"/>
    <property type="evidence" value="ECO:0007669"/>
    <property type="project" value="UniProtKB-UniRule"/>
</dbReference>
<dbReference type="InterPro" id="IPR014014">
    <property type="entry name" value="RNA_helicase_DEAD_Q_motif"/>
</dbReference>
<dbReference type="GO" id="GO:0005524">
    <property type="term" value="F:ATP binding"/>
    <property type="evidence" value="ECO:0007669"/>
    <property type="project" value="UniProtKB-UniRule"/>
</dbReference>
<dbReference type="GO" id="GO:0003724">
    <property type="term" value="F:RNA helicase activity"/>
    <property type="evidence" value="ECO:0007669"/>
    <property type="project" value="UniProtKB-UniRule"/>
</dbReference>
<comment type="similarity">
    <text evidence="5">Belongs to the DEAD box helicase family. SrmB subfamily.</text>
</comment>
<dbReference type="PANTHER" id="PTHR47959:SF3">
    <property type="entry name" value="ATP-DEPENDENT RNA HELICASE SRMB"/>
    <property type="match status" value="1"/>
</dbReference>
<keyword evidence="5" id="KW-0690">Ribosome biogenesis</keyword>
<feature type="domain" description="DEAD-box RNA helicase Q" evidence="10">
    <location>
        <begin position="1"/>
        <end position="29"/>
    </location>
</feature>
<evidence type="ECO:0000256" key="1">
    <source>
        <dbReference type="ARBA" id="ARBA00022741"/>
    </source>
</evidence>
<comment type="catalytic activity">
    <reaction evidence="5">
        <text>ATP + H2O = ADP + phosphate + H(+)</text>
        <dbReference type="Rhea" id="RHEA:13065"/>
        <dbReference type="ChEBI" id="CHEBI:15377"/>
        <dbReference type="ChEBI" id="CHEBI:15378"/>
        <dbReference type="ChEBI" id="CHEBI:30616"/>
        <dbReference type="ChEBI" id="CHEBI:43474"/>
        <dbReference type="ChEBI" id="CHEBI:456216"/>
        <dbReference type="EC" id="3.6.4.13"/>
    </reaction>
</comment>
<dbReference type="InterPro" id="IPR000629">
    <property type="entry name" value="RNA-helicase_DEAD-box_CS"/>
</dbReference>
<dbReference type="InterPro" id="IPR050079">
    <property type="entry name" value="DEAD_box_RNA_helicase"/>
</dbReference>
<proteinExistence type="inferred from homology"/>
<dbReference type="Proteomes" id="UP000295565">
    <property type="component" value="Unassembled WGS sequence"/>
</dbReference>
<keyword evidence="3 5" id="KW-0347">Helicase</keyword>
<dbReference type="GO" id="GO:0016887">
    <property type="term" value="F:ATP hydrolysis activity"/>
    <property type="evidence" value="ECO:0007669"/>
    <property type="project" value="RHEA"/>
</dbReference>
<evidence type="ECO:0000256" key="7">
    <source>
        <dbReference type="SAM" id="MobiDB-lite"/>
    </source>
</evidence>
<dbReference type="InterPro" id="IPR014001">
    <property type="entry name" value="Helicase_ATP-bd"/>
</dbReference>
<feature type="domain" description="Helicase C-terminal" evidence="9">
    <location>
        <begin position="235"/>
        <end position="384"/>
    </location>
</feature>
<evidence type="ECO:0000256" key="4">
    <source>
        <dbReference type="ARBA" id="ARBA00022840"/>
    </source>
</evidence>
<dbReference type="CDD" id="cd18787">
    <property type="entry name" value="SF2_C_DEAD"/>
    <property type="match status" value="1"/>
</dbReference>
<dbReference type="InterPro" id="IPR011545">
    <property type="entry name" value="DEAD/DEAH_box_helicase_dom"/>
</dbReference>
<reference evidence="11 12" key="1">
    <citation type="submission" date="2019-03" db="EMBL/GenBank/DDBJ databases">
        <title>Genomic Encyclopedia of Type Strains, Phase IV (KMG-IV): sequencing the most valuable type-strain genomes for metagenomic binning, comparative biology and taxonomic classification.</title>
        <authorList>
            <person name="Goeker M."/>
        </authorList>
    </citation>
    <scope>NUCLEOTIDE SEQUENCE [LARGE SCALE GENOMIC DNA]</scope>
    <source>
        <strain evidence="11 12">DSM 18577</strain>
    </source>
</reference>
<protein>
    <recommendedName>
        <fullName evidence="5">ATP-dependent RNA helicase SrmB</fullName>
        <ecNumber evidence="5">3.6.4.13</ecNumber>
    </recommendedName>
</protein>
<evidence type="ECO:0000259" key="10">
    <source>
        <dbReference type="PROSITE" id="PS51195"/>
    </source>
</evidence>
<dbReference type="GO" id="GO:0005829">
    <property type="term" value="C:cytosol"/>
    <property type="evidence" value="ECO:0007669"/>
    <property type="project" value="TreeGrafter"/>
</dbReference>
<dbReference type="PANTHER" id="PTHR47959">
    <property type="entry name" value="ATP-DEPENDENT RNA HELICASE RHLE-RELATED"/>
    <property type="match status" value="1"/>
</dbReference>
<evidence type="ECO:0000256" key="3">
    <source>
        <dbReference type="ARBA" id="ARBA00022806"/>
    </source>
</evidence>
<keyword evidence="2 5" id="KW-0378">Hydrolase</keyword>
<dbReference type="SUPFAM" id="SSF52540">
    <property type="entry name" value="P-loop containing nucleoside triphosphate hydrolases"/>
    <property type="match status" value="1"/>
</dbReference>
<keyword evidence="12" id="KW-1185">Reference proteome</keyword>
<dbReference type="GO" id="GO:0003676">
    <property type="term" value="F:nucleic acid binding"/>
    <property type="evidence" value="ECO:0007669"/>
    <property type="project" value="InterPro"/>
</dbReference>
<sequence>MTFDQLELDEALIKALENQQLTRPTLIQQEVIPTLLDGHDVLACAPTGTGKTLAYLLPIFQHLLDFTRRGKGPARVLILTPTRELAVQVAEQARQLAQHTRHQVIDITGGVHFSEHAEQFKNGCDIVVATPGRLIEYINAQVFDTQAIEWLILDEADRMLDMGFIKEMQLIASELTARQRTALFSATLEGNLLEDFAQKVMRDAQFIDVDPPRRERGKIMEIYHHCDDVSHKRAILCHYLTQDDVSRAIVFVKTRDRLDELVAYLQSQGINAAYLRGEMSQGRRTAALDRFKMGQVKVLLATDVASRGIDIADISHVINYDMPRTADVYVHRIGRTARGGKKGWAVSLVEAHDLPTLGKIERYTKNSISRRVIDGLRPQHKVPTKLKKKPKKPKSKDKSKKTAKKAPKRRS</sequence>
<feature type="domain" description="Helicase ATP-binding" evidence="8">
    <location>
        <begin position="32"/>
        <end position="206"/>
    </location>
</feature>
<dbReference type="InterPro" id="IPR044742">
    <property type="entry name" value="DEAD/DEAH_RhlB"/>
</dbReference>
<evidence type="ECO:0000256" key="6">
    <source>
        <dbReference type="PROSITE-ProRule" id="PRU00552"/>
    </source>
</evidence>
<dbReference type="SMART" id="SM00490">
    <property type="entry name" value="HELICc"/>
    <property type="match status" value="1"/>
</dbReference>
<dbReference type="HAMAP" id="MF_00967">
    <property type="entry name" value="DEAD_helicase_SrmB"/>
    <property type="match status" value="1"/>
</dbReference>
<keyword evidence="5" id="KW-0963">Cytoplasm</keyword>
<comment type="caution">
    <text evidence="11">The sequence shown here is derived from an EMBL/GenBank/DDBJ whole genome shotgun (WGS) entry which is preliminary data.</text>
</comment>
<feature type="short sequence motif" description="Q motif" evidence="6">
    <location>
        <begin position="1"/>
        <end position="29"/>
    </location>
</feature>
<evidence type="ECO:0000256" key="2">
    <source>
        <dbReference type="ARBA" id="ARBA00022801"/>
    </source>
</evidence>
<comment type="subcellular location">
    <subcellularLocation>
        <location evidence="5">Cytoplasm</location>
    </subcellularLocation>
</comment>
<keyword evidence="4 5" id="KW-0067">ATP-binding</keyword>
<feature type="region of interest" description="Disordered" evidence="7">
    <location>
        <begin position="371"/>
        <end position="411"/>
    </location>
</feature>
<evidence type="ECO:0000313" key="11">
    <source>
        <dbReference type="EMBL" id="TCK52078.1"/>
    </source>
</evidence>
<evidence type="ECO:0000256" key="5">
    <source>
        <dbReference type="HAMAP-Rule" id="MF_00967"/>
    </source>
</evidence>
<dbReference type="RefSeq" id="WP_131912978.1">
    <property type="nucleotide sequence ID" value="NZ_OU594967.1"/>
</dbReference>
<dbReference type="Pfam" id="PF00271">
    <property type="entry name" value="Helicase_C"/>
    <property type="match status" value="1"/>
</dbReference>
<organism evidence="11 12">
    <name type="scientific">Celerinatantimonas diazotrophica</name>
    <dbReference type="NCBI Taxonomy" id="412034"/>
    <lineage>
        <taxon>Bacteria</taxon>
        <taxon>Pseudomonadati</taxon>
        <taxon>Pseudomonadota</taxon>
        <taxon>Gammaproteobacteria</taxon>
        <taxon>Celerinatantimonadaceae</taxon>
        <taxon>Celerinatantimonas</taxon>
    </lineage>
</organism>
<evidence type="ECO:0000313" key="12">
    <source>
        <dbReference type="Proteomes" id="UP000295565"/>
    </source>
</evidence>
<dbReference type="InterPro" id="IPR027417">
    <property type="entry name" value="P-loop_NTPase"/>
</dbReference>
<gene>
    <name evidence="5" type="primary">srmB</name>
    <name evidence="11" type="ORF">EV690_2181</name>
</gene>
<dbReference type="EMBL" id="SMGD01000013">
    <property type="protein sequence ID" value="TCK52078.1"/>
    <property type="molecule type" value="Genomic_DNA"/>
</dbReference>